<dbReference type="Pfam" id="PF00883">
    <property type="entry name" value="Peptidase_M17"/>
    <property type="match status" value="1"/>
</dbReference>
<evidence type="ECO:0000259" key="9">
    <source>
        <dbReference type="Pfam" id="PF00883"/>
    </source>
</evidence>
<dbReference type="EC" id="3.4.11.1" evidence="8"/>
<evidence type="ECO:0000259" key="10">
    <source>
        <dbReference type="Pfam" id="PF02789"/>
    </source>
</evidence>
<keyword evidence="6 8" id="KW-0378">Hydrolase</keyword>
<dbReference type="OrthoDB" id="9809354at2"/>
<feature type="active site" evidence="8">
    <location>
        <position position="353"/>
    </location>
</feature>
<dbReference type="EC" id="3.4.11.10" evidence="8"/>
<feature type="binding site" evidence="8">
    <location>
        <position position="351"/>
    </location>
    <ligand>
        <name>Mn(2+)</name>
        <dbReference type="ChEBI" id="CHEBI:29035"/>
        <label>2</label>
    </ligand>
</feature>
<dbReference type="GO" id="GO:0005737">
    <property type="term" value="C:cytoplasm"/>
    <property type="evidence" value="ECO:0007669"/>
    <property type="project" value="UniProtKB-SubCell"/>
</dbReference>
<dbReference type="SUPFAM" id="SSF53187">
    <property type="entry name" value="Zn-dependent exopeptidases"/>
    <property type="match status" value="1"/>
</dbReference>
<keyword evidence="8" id="KW-0464">Manganese</keyword>
<dbReference type="Proteomes" id="UP000241639">
    <property type="component" value="Unassembled WGS sequence"/>
</dbReference>
<dbReference type="RefSeq" id="WP_107726148.1">
    <property type="nucleotide sequence ID" value="NZ_PZZP01000001.1"/>
</dbReference>
<dbReference type="PRINTS" id="PR00481">
    <property type="entry name" value="LAMNOPPTDASE"/>
</dbReference>
<feature type="binding site" evidence="8">
    <location>
        <position position="267"/>
    </location>
    <ligand>
        <name>Mn(2+)</name>
        <dbReference type="ChEBI" id="CHEBI:29035"/>
        <label>2</label>
    </ligand>
</feature>
<dbReference type="Gene3D" id="3.40.630.10">
    <property type="entry name" value="Zn peptidases"/>
    <property type="match status" value="1"/>
</dbReference>
<feature type="domain" description="Cytosol aminopeptidase" evidence="9">
    <location>
        <begin position="187"/>
        <end position="490"/>
    </location>
</feature>
<dbReference type="GO" id="GO:0006508">
    <property type="term" value="P:proteolysis"/>
    <property type="evidence" value="ECO:0007669"/>
    <property type="project" value="UniProtKB-KW"/>
</dbReference>
<gene>
    <name evidence="8" type="primary">pepA</name>
    <name evidence="11" type="ORF">C8J48_1888</name>
</gene>
<dbReference type="GO" id="GO:0030145">
    <property type="term" value="F:manganese ion binding"/>
    <property type="evidence" value="ECO:0007669"/>
    <property type="project" value="UniProtKB-UniRule"/>
</dbReference>
<dbReference type="CDD" id="cd00433">
    <property type="entry name" value="Peptidase_M17"/>
    <property type="match status" value="1"/>
</dbReference>
<feature type="binding site" evidence="8">
    <location>
        <position position="351"/>
    </location>
    <ligand>
        <name>Mn(2+)</name>
        <dbReference type="ChEBI" id="CHEBI:29035"/>
        <label>1</label>
    </ligand>
</feature>
<sequence>MEWRMTKEPVERLATDGIVVVHTQGEEALKGCTRMLDEALDHRLSQLVSEGEITGRYREIRLVHNWGKIPAKRLLIVGLGKESDLDLDRWRNGMALAAKTARKAGIKQLAIGCSSARLKERFNSADWVQALVEGIELGTYRYDGYKTKEQTEKQELETVWLALEGVSDSALKAGLERGIAFAAATKTARDLVNEPANKLTPSTLAERSRELADQYGLEADILTEERLVELGMDALLSVGRAGEPAQMIVLTHRGAPESQEMLGLVGKGITFDSGGIQVKPGRGMEEMKGDMAGAAAVFGAMEAIGRLKPHCNVMAVIPACENMINGDGYRPGDVIGSFSGKTIEINHTDAEGRLVLADGISYARRLGATSLVNVATLTGAVIIALGHTTTGLMTNHDDWAAQVKEAALLTGEKVWELPLFPEYDEYLKSNVADLKNVNGSVAGVIQGGMFLKHFAEETPWVHLDIAGTADTKKDDGIHNKGATGVAVRTLTQLAVGFGK</sequence>
<keyword evidence="8" id="KW-0479">Metal-binding</keyword>
<feature type="binding site" evidence="8">
    <location>
        <position position="349"/>
    </location>
    <ligand>
        <name>Mn(2+)</name>
        <dbReference type="ChEBI" id="CHEBI:29035"/>
        <label>1</label>
    </ligand>
</feature>
<evidence type="ECO:0000256" key="7">
    <source>
        <dbReference type="ARBA" id="ARBA00049972"/>
    </source>
</evidence>
<dbReference type="InterPro" id="IPR008283">
    <property type="entry name" value="Peptidase_M17_N"/>
</dbReference>
<dbReference type="AlphaFoldDB" id="A0A2T4ZBK3"/>
<comment type="catalytic activity">
    <reaction evidence="1 8">
        <text>Release of an N-terminal amino acid, Xaa-|-Yaa-, in which Xaa is preferably Leu, but may be other amino acids including Pro although not Arg or Lys, and Yaa may be Pro. Amino acid amides and methyl esters are also readily hydrolyzed, but rates on arylamides are exceedingly low.</text>
        <dbReference type="EC" id="3.4.11.1"/>
    </reaction>
</comment>
<accession>A0A2T4ZBK3</accession>
<evidence type="ECO:0000256" key="4">
    <source>
        <dbReference type="ARBA" id="ARBA00022438"/>
    </source>
</evidence>
<evidence type="ECO:0000256" key="8">
    <source>
        <dbReference type="HAMAP-Rule" id="MF_00181"/>
    </source>
</evidence>
<dbReference type="InterPro" id="IPR000819">
    <property type="entry name" value="Peptidase_M17_C"/>
</dbReference>
<comment type="subcellular location">
    <subcellularLocation>
        <location evidence="8">Cytoplasm</location>
    </subcellularLocation>
</comment>
<name>A0A2T4ZBK3_9BACL</name>
<feature type="binding site" evidence="8">
    <location>
        <position position="272"/>
    </location>
    <ligand>
        <name>Mn(2+)</name>
        <dbReference type="ChEBI" id="CHEBI:29035"/>
        <label>1</label>
    </ligand>
</feature>
<evidence type="ECO:0000256" key="2">
    <source>
        <dbReference type="ARBA" id="ARBA00000967"/>
    </source>
</evidence>
<organism evidence="11 12">
    <name type="scientific">Desmospora activa DSM 45169</name>
    <dbReference type="NCBI Taxonomy" id="1121389"/>
    <lineage>
        <taxon>Bacteria</taxon>
        <taxon>Bacillati</taxon>
        <taxon>Bacillota</taxon>
        <taxon>Bacilli</taxon>
        <taxon>Bacillales</taxon>
        <taxon>Thermoactinomycetaceae</taxon>
        <taxon>Desmospora</taxon>
    </lineage>
</organism>
<comment type="cofactor">
    <cofactor evidence="8">
        <name>Mn(2+)</name>
        <dbReference type="ChEBI" id="CHEBI:29035"/>
    </cofactor>
    <text evidence="8">Binds 2 manganese ions per subunit.</text>
</comment>
<dbReference type="PANTHER" id="PTHR11963">
    <property type="entry name" value="LEUCINE AMINOPEPTIDASE-RELATED"/>
    <property type="match status" value="1"/>
</dbReference>
<evidence type="ECO:0000313" key="11">
    <source>
        <dbReference type="EMBL" id="PTM59281.1"/>
    </source>
</evidence>
<dbReference type="Gene3D" id="3.40.220.10">
    <property type="entry name" value="Leucine Aminopeptidase, subunit E, domain 1"/>
    <property type="match status" value="1"/>
</dbReference>
<dbReference type="GO" id="GO:0070006">
    <property type="term" value="F:metalloaminopeptidase activity"/>
    <property type="evidence" value="ECO:0007669"/>
    <property type="project" value="InterPro"/>
</dbReference>
<dbReference type="PANTHER" id="PTHR11963:SF23">
    <property type="entry name" value="CYTOSOL AMINOPEPTIDASE"/>
    <property type="match status" value="1"/>
</dbReference>
<feature type="binding site" evidence="8">
    <location>
        <position position="272"/>
    </location>
    <ligand>
        <name>Mn(2+)</name>
        <dbReference type="ChEBI" id="CHEBI:29035"/>
        <label>2</label>
    </ligand>
</feature>
<evidence type="ECO:0000313" key="12">
    <source>
        <dbReference type="Proteomes" id="UP000241639"/>
    </source>
</evidence>
<proteinExistence type="inferred from homology"/>
<comment type="catalytic activity">
    <reaction evidence="2 8">
        <text>Release of an N-terminal amino acid, preferentially leucine, but not glutamic or aspartic acids.</text>
        <dbReference type="EC" id="3.4.11.10"/>
    </reaction>
</comment>
<keyword evidence="12" id="KW-1185">Reference proteome</keyword>
<dbReference type="NCBIfam" id="NF002083">
    <property type="entry name" value="PRK00913.3-5"/>
    <property type="match status" value="1"/>
</dbReference>
<dbReference type="NCBIfam" id="NF002073">
    <property type="entry name" value="PRK00913.1-2"/>
    <property type="match status" value="1"/>
</dbReference>
<keyword evidence="8" id="KW-0963">Cytoplasm</keyword>
<evidence type="ECO:0000256" key="3">
    <source>
        <dbReference type="ARBA" id="ARBA00009528"/>
    </source>
</evidence>
<dbReference type="InterPro" id="IPR023042">
    <property type="entry name" value="Peptidase_M17_leu_NH2_pept"/>
</dbReference>
<evidence type="ECO:0000256" key="5">
    <source>
        <dbReference type="ARBA" id="ARBA00022670"/>
    </source>
</evidence>
<dbReference type="HAMAP" id="MF_00181">
    <property type="entry name" value="Cytosol_peptidase_M17"/>
    <property type="match status" value="1"/>
</dbReference>
<dbReference type="NCBIfam" id="NF002074">
    <property type="entry name" value="PRK00913.1-4"/>
    <property type="match status" value="1"/>
</dbReference>
<keyword evidence="5 8" id="KW-0645">Protease</keyword>
<dbReference type="InterPro" id="IPR043472">
    <property type="entry name" value="Macro_dom-like"/>
</dbReference>
<dbReference type="EMBL" id="PZZP01000001">
    <property type="protein sequence ID" value="PTM59281.1"/>
    <property type="molecule type" value="Genomic_DNA"/>
</dbReference>
<dbReference type="Pfam" id="PF02789">
    <property type="entry name" value="Peptidase_M17_N"/>
    <property type="match status" value="1"/>
</dbReference>
<dbReference type="InterPro" id="IPR011356">
    <property type="entry name" value="Leucine_aapep/pepB"/>
</dbReference>
<comment type="caution">
    <text evidence="11">The sequence shown here is derived from an EMBL/GenBank/DDBJ whole genome shotgun (WGS) entry which is preliminary data.</text>
</comment>
<reference evidence="11 12" key="1">
    <citation type="submission" date="2018-04" db="EMBL/GenBank/DDBJ databases">
        <title>Genomic Encyclopedia of Archaeal and Bacterial Type Strains, Phase II (KMG-II): from individual species to whole genera.</title>
        <authorList>
            <person name="Goeker M."/>
        </authorList>
    </citation>
    <scope>NUCLEOTIDE SEQUENCE [LARGE SCALE GENOMIC DNA]</scope>
    <source>
        <strain evidence="11 12">DSM 45169</strain>
    </source>
</reference>
<feature type="binding site" evidence="8">
    <location>
        <position position="290"/>
    </location>
    <ligand>
        <name>Mn(2+)</name>
        <dbReference type="ChEBI" id="CHEBI:29035"/>
        <label>2</label>
    </ligand>
</feature>
<dbReference type="SUPFAM" id="SSF52949">
    <property type="entry name" value="Macro domain-like"/>
    <property type="match status" value="1"/>
</dbReference>
<evidence type="ECO:0000256" key="1">
    <source>
        <dbReference type="ARBA" id="ARBA00000135"/>
    </source>
</evidence>
<comment type="similarity">
    <text evidence="3 8">Belongs to the peptidase M17 family.</text>
</comment>
<protein>
    <recommendedName>
        <fullName evidence="8">Probable cytosol aminopeptidase</fullName>
        <ecNumber evidence="8">3.4.11.1</ecNumber>
    </recommendedName>
    <alternativeName>
        <fullName evidence="8">Leucine aminopeptidase</fullName>
        <shortName evidence="8">LAP</shortName>
        <ecNumber evidence="8">3.4.11.10</ecNumber>
    </alternativeName>
    <alternativeName>
        <fullName evidence="8">Leucyl aminopeptidase</fullName>
    </alternativeName>
</protein>
<comment type="function">
    <text evidence="7 8">Presumably involved in the processing and regular turnover of intracellular proteins. Catalyzes the removal of unsubstituted N-terminal amino acids from various peptides.</text>
</comment>
<keyword evidence="4 8" id="KW-0031">Aminopeptidase</keyword>
<feature type="active site" evidence="8">
    <location>
        <position position="279"/>
    </location>
</feature>
<feature type="domain" description="Peptidase M17 leucyl aminopeptidase N-terminal" evidence="10">
    <location>
        <begin position="29"/>
        <end position="148"/>
    </location>
</feature>
<evidence type="ECO:0000256" key="6">
    <source>
        <dbReference type="ARBA" id="ARBA00022801"/>
    </source>
</evidence>